<keyword evidence="5" id="KW-1185">Reference proteome</keyword>
<evidence type="ECO:0000259" key="1">
    <source>
        <dbReference type="Pfam" id="PF14062"/>
    </source>
</evidence>
<dbReference type="Proteomes" id="UP001519309">
    <property type="component" value="Unassembled WGS sequence"/>
</dbReference>
<dbReference type="EMBL" id="JAGGLP010000020">
    <property type="protein sequence ID" value="MBP2054203.1"/>
    <property type="molecule type" value="Genomic_DNA"/>
</dbReference>
<dbReference type="GO" id="GO:0016853">
    <property type="term" value="F:isomerase activity"/>
    <property type="evidence" value="ECO:0007669"/>
    <property type="project" value="UniProtKB-KW"/>
</dbReference>
<feature type="domain" description="DUF4253" evidence="1">
    <location>
        <begin position="40"/>
        <end position="81"/>
    </location>
</feature>
<evidence type="ECO:0000313" key="5">
    <source>
        <dbReference type="Proteomes" id="UP001519309"/>
    </source>
</evidence>
<protein>
    <submittedName>
        <fullName evidence="3">L-rhamnose isomerase</fullName>
    </submittedName>
</protein>
<gene>
    <name evidence="2" type="ORF">AVL59_20610</name>
    <name evidence="3" type="ORF">J2Z21_007206</name>
</gene>
<accession>A0A1B1AYM2</accession>
<dbReference type="EMBL" id="CP016279">
    <property type="protein sequence ID" value="ANP51676.1"/>
    <property type="molecule type" value="Genomic_DNA"/>
</dbReference>
<reference evidence="2 4" key="1">
    <citation type="submission" date="2016-06" db="EMBL/GenBank/DDBJ databases">
        <title>Complete genome sequence of Streptomyces griseochromogenes ATCC 14511, the Blasticidin S producer.</title>
        <authorList>
            <person name="Wu L."/>
        </authorList>
    </citation>
    <scope>NUCLEOTIDE SEQUENCE [LARGE SCALE GENOMIC DNA]</scope>
    <source>
        <strain evidence="2 4">ATCC 14511</strain>
    </source>
</reference>
<dbReference type="KEGG" id="sgs:AVL59_20610"/>
<evidence type="ECO:0000313" key="3">
    <source>
        <dbReference type="EMBL" id="MBP2054203.1"/>
    </source>
</evidence>
<name>A0A1B1AYM2_9ACTN</name>
<evidence type="ECO:0000313" key="4">
    <source>
        <dbReference type="Proteomes" id="UP000092659"/>
    </source>
</evidence>
<sequence length="83" mass="9110">MAAQVLAGLMQGEDALQEMDLLERAYLSTDLPVLAEVRQGAGWPYDTAEMCIVLRSWEERFGTRLIGLSDDRVTVSVAAPVGR</sequence>
<dbReference type="RefSeq" id="WP_067306548.1">
    <property type="nucleotide sequence ID" value="NZ_CP016279.1"/>
</dbReference>
<dbReference type="Proteomes" id="UP000092659">
    <property type="component" value="Chromosome"/>
</dbReference>
<evidence type="ECO:0000313" key="2">
    <source>
        <dbReference type="EMBL" id="ANP51676.1"/>
    </source>
</evidence>
<dbReference type="OrthoDB" id="7839592at2"/>
<reference evidence="3 5" key="2">
    <citation type="submission" date="2021-03" db="EMBL/GenBank/DDBJ databases">
        <title>Genomic Encyclopedia of Type Strains, Phase IV (KMG-IV): sequencing the most valuable type-strain genomes for metagenomic binning, comparative biology and taxonomic classification.</title>
        <authorList>
            <person name="Goeker M."/>
        </authorList>
    </citation>
    <scope>NUCLEOTIDE SEQUENCE [LARGE SCALE GENOMIC DNA]</scope>
    <source>
        <strain evidence="3 5">DSM 40499</strain>
    </source>
</reference>
<dbReference type="AlphaFoldDB" id="A0A1B1AYM2"/>
<organism evidence="2 4">
    <name type="scientific">Streptomyces griseochromogenes</name>
    <dbReference type="NCBI Taxonomy" id="68214"/>
    <lineage>
        <taxon>Bacteria</taxon>
        <taxon>Bacillati</taxon>
        <taxon>Actinomycetota</taxon>
        <taxon>Actinomycetes</taxon>
        <taxon>Kitasatosporales</taxon>
        <taxon>Streptomycetaceae</taxon>
        <taxon>Streptomyces</taxon>
    </lineage>
</organism>
<dbReference type="InterPro" id="IPR025349">
    <property type="entry name" value="DUF4253"/>
</dbReference>
<dbReference type="Pfam" id="PF14062">
    <property type="entry name" value="DUF4253"/>
    <property type="match status" value="1"/>
</dbReference>
<keyword evidence="3" id="KW-0413">Isomerase</keyword>
<proteinExistence type="predicted"/>